<dbReference type="AlphaFoldDB" id="A0A380LQ04"/>
<evidence type="ECO:0000313" key="6">
    <source>
        <dbReference type="Proteomes" id="UP000540014"/>
    </source>
</evidence>
<dbReference type="Gene3D" id="2.60.120.10">
    <property type="entry name" value="Jelly Rolls"/>
    <property type="match status" value="1"/>
</dbReference>
<dbReference type="PANTHER" id="PTHR35848">
    <property type="entry name" value="OXALATE-BINDING PROTEIN"/>
    <property type="match status" value="1"/>
</dbReference>
<dbReference type="SUPFAM" id="SSF51182">
    <property type="entry name" value="RmlC-like cupins"/>
    <property type="match status" value="1"/>
</dbReference>
<dbReference type="InterPro" id="IPR014710">
    <property type="entry name" value="RmlC-like_jellyroll"/>
</dbReference>
<dbReference type="Pfam" id="PF07883">
    <property type="entry name" value="Cupin_2"/>
    <property type="match status" value="1"/>
</dbReference>
<dbReference type="GO" id="GO:0046872">
    <property type="term" value="F:metal ion binding"/>
    <property type="evidence" value="ECO:0007669"/>
    <property type="project" value="UniProtKB-KW"/>
</dbReference>
<dbReference type="GeneID" id="77462781"/>
<dbReference type="PANTHER" id="PTHR35848:SF6">
    <property type="entry name" value="CUPIN TYPE-2 DOMAIN-CONTAINING PROTEIN"/>
    <property type="match status" value="1"/>
</dbReference>
<evidence type="ECO:0000256" key="1">
    <source>
        <dbReference type="ARBA" id="ARBA00022723"/>
    </source>
</evidence>
<dbReference type="EMBL" id="JABAFR010000011">
    <property type="protein sequence ID" value="NME44387.1"/>
    <property type="molecule type" value="Genomic_DNA"/>
</dbReference>
<accession>A0A380LQ04</accession>
<protein>
    <submittedName>
        <fullName evidence="3">Cupin domain-containing protein</fullName>
    </submittedName>
</protein>
<evidence type="ECO:0000313" key="4">
    <source>
        <dbReference type="EMBL" id="SUO04912.1"/>
    </source>
</evidence>
<dbReference type="CDD" id="cd06985">
    <property type="entry name" value="cupin_BF4112"/>
    <property type="match status" value="1"/>
</dbReference>
<dbReference type="RefSeq" id="WP_022790504.1">
    <property type="nucleotide sequence ID" value="NZ_CAMNNH010000002.1"/>
</dbReference>
<keyword evidence="5" id="KW-1185">Reference proteome</keyword>
<dbReference type="EMBL" id="UHFX01000003">
    <property type="protein sequence ID" value="SUO04912.1"/>
    <property type="molecule type" value="Genomic_DNA"/>
</dbReference>
<reference evidence="3 6" key="2">
    <citation type="submission" date="2020-04" db="EMBL/GenBank/DDBJ databases">
        <authorList>
            <person name="Hitch T.C.A."/>
            <person name="Wylensek D."/>
            <person name="Clavel T."/>
        </authorList>
    </citation>
    <scope>NUCLEOTIDE SEQUENCE [LARGE SCALE GENOMIC DNA]</scope>
    <source>
        <strain evidence="3 6">BSM-383-APC-22F</strain>
    </source>
</reference>
<gene>
    <name evidence="3" type="ORF">HF861_05750</name>
    <name evidence="4" type="ORF">NCTC11087_01841</name>
</gene>
<proteinExistence type="predicted"/>
<reference evidence="4 5" key="1">
    <citation type="submission" date="2018-06" db="EMBL/GenBank/DDBJ databases">
        <authorList>
            <consortium name="Pathogen Informatics"/>
            <person name="Doyle S."/>
        </authorList>
    </citation>
    <scope>NUCLEOTIDE SEQUENCE [LARGE SCALE GENOMIC DNA]</scope>
    <source>
        <strain evidence="4 5">NCTC11087</strain>
    </source>
</reference>
<sequence length="115" mass="12919">MANYTKVSKEQGARIELHEKLGLTGAEISINTLPAGEHVPFVHAHKQNEEIYYIEKGNGKVIVDKEEIVLSQGDWIKIKPAGKRQFFANTDMTYICIQVKENSLESFTAEDAILV</sequence>
<name>A0A380LQ04_9FIRM</name>
<dbReference type="Proteomes" id="UP000540014">
    <property type="component" value="Unassembled WGS sequence"/>
</dbReference>
<dbReference type="InterPro" id="IPR011051">
    <property type="entry name" value="RmlC_Cupin_sf"/>
</dbReference>
<dbReference type="InterPro" id="IPR051610">
    <property type="entry name" value="GPI/OXD"/>
</dbReference>
<feature type="domain" description="Cupin type-2" evidence="2">
    <location>
        <begin position="32"/>
        <end position="96"/>
    </location>
</feature>
<dbReference type="Proteomes" id="UP000255523">
    <property type="component" value="Unassembled WGS sequence"/>
</dbReference>
<evidence type="ECO:0000313" key="3">
    <source>
        <dbReference type="EMBL" id="NME44387.1"/>
    </source>
</evidence>
<evidence type="ECO:0000259" key="2">
    <source>
        <dbReference type="Pfam" id="PF07883"/>
    </source>
</evidence>
<keyword evidence="1" id="KW-0479">Metal-binding</keyword>
<evidence type="ECO:0000313" key="5">
    <source>
        <dbReference type="Proteomes" id="UP000255523"/>
    </source>
</evidence>
<dbReference type="InterPro" id="IPR013096">
    <property type="entry name" value="Cupin_2"/>
</dbReference>
<organism evidence="4 5">
    <name type="scientific">Faecalicoccus pleomorphus</name>
    <dbReference type="NCBI Taxonomy" id="1323"/>
    <lineage>
        <taxon>Bacteria</taxon>
        <taxon>Bacillati</taxon>
        <taxon>Bacillota</taxon>
        <taxon>Erysipelotrichia</taxon>
        <taxon>Erysipelotrichales</taxon>
        <taxon>Erysipelotrichaceae</taxon>
        <taxon>Faecalicoccus</taxon>
    </lineage>
</organism>
<dbReference type="OrthoDB" id="9804028at2"/>